<dbReference type="GO" id="GO:0000160">
    <property type="term" value="P:phosphorelay signal transduction system"/>
    <property type="evidence" value="ECO:0007669"/>
    <property type="project" value="UniProtKB-KW"/>
</dbReference>
<feature type="domain" description="Response regulatory" evidence="7">
    <location>
        <begin position="4"/>
        <end position="120"/>
    </location>
</feature>
<dbReference type="Proteomes" id="UP000526408">
    <property type="component" value="Unassembled WGS sequence"/>
</dbReference>
<evidence type="ECO:0000313" key="9">
    <source>
        <dbReference type="Proteomes" id="UP000526408"/>
    </source>
</evidence>
<dbReference type="PANTHER" id="PTHR44591:SF3">
    <property type="entry name" value="RESPONSE REGULATORY DOMAIN-CONTAINING PROTEIN"/>
    <property type="match status" value="1"/>
</dbReference>
<keyword evidence="3" id="KW-0805">Transcription regulation</keyword>
<proteinExistence type="predicted"/>
<name>A0A7X6GWY6_9RHOB</name>
<dbReference type="FunFam" id="3.40.50.2300:FF:000001">
    <property type="entry name" value="DNA-binding response regulator PhoB"/>
    <property type="match status" value="1"/>
</dbReference>
<sequence length="129" mass="13632">MGGRILLVEDEGNILEAIGFILSRAGWEVQGHGNGATALDAVARTGPDLIVLDVMLPGRSGLEILRDLRARPETAELPVLMLTAKGQARDRETALELGANAYLTKPFSNADLLATVTRLAEARAATGRG</sequence>
<keyword evidence="9" id="KW-1185">Reference proteome</keyword>
<feature type="modified residue" description="4-aspartylphosphate" evidence="6">
    <location>
        <position position="53"/>
    </location>
</feature>
<accession>A0A7X6GWY6</accession>
<evidence type="ECO:0000256" key="5">
    <source>
        <dbReference type="ARBA" id="ARBA00023163"/>
    </source>
</evidence>
<gene>
    <name evidence="8" type="ORF">HCU73_04905</name>
</gene>
<evidence type="ECO:0000256" key="6">
    <source>
        <dbReference type="PROSITE-ProRule" id="PRU00169"/>
    </source>
</evidence>
<evidence type="ECO:0000256" key="1">
    <source>
        <dbReference type="ARBA" id="ARBA00022553"/>
    </source>
</evidence>
<evidence type="ECO:0000313" key="8">
    <source>
        <dbReference type="EMBL" id="NKX43922.1"/>
    </source>
</evidence>
<dbReference type="SUPFAM" id="SSF52172">
    <property type="entry name" value="CheY-like"/>
    <property type="match status" value="1"/>
</dbReference>
<dbReference type="SMART" id="SM00448">
    <property type="entry name" value="REC"/>
    <property type="match status" value="1"/>
</dbReference>
<evidence type="ECO:0000256" key="3">
    <source>
        <dbReference type="ARBA" id="ARBA00023015"/>
    </source>
</evidence>
<dbReference type="PROSITE" id="PS50110">
    <property type="entry name" value="RESPONSE_REGULATORY"/>
    <property type="match status" value="1"/>
</dbReference>
<dbReference type="EMBL" id="JAAZQQ010000001">
    <property type="protein sequence ID" value="NKX43922.1"/>
    <property type="molecule type" value="Genomic_DNA"/>
</dbReference>
<protein>
    <submittedName>
        <fullName evidence="8">Response regulator</fullName>
    </submittedName>
</protein>
<dbReference type="PANTHER" id="PTHR44591">
    <property type="entry name" value="STRESS RESPONSE REGULATOR PROTEIN 1"/>
    <property type="match status" value="1"/>
</dbReference>
<dbReference type="CDD" id="cd17574">
    <property type="entry name" value="REC_OmpR"/>
    <property type="match status" value="1"/>
</dbReference>
<organism evidence="8 9">
    <name type="scientific">Roseicyclus persicicus</name>
    <dbReference type="NCBI Taxonomy" id="2650661"/>
    <lineage>
        <taxon>Bacteria</taxon>
        <taxon>Pseudomonadati</taxon>
        <taxon>Pseudomonadota</taxon>
        <taxon>Alphaproteobacteria</taxon>
        <taxon>Rhodobacterales</taxon>
        <taxon>Roseobacteraceae</taxon>
        <taxon>Roseicyclus</taxon>
    </lineage>
</organism>
<evidence type="ECO:0000256" key="4">
    <source>
        <dbReference type="ARBA" id="ARBA00023125"/>
    </source>
</evidence>
<keyword evidence="1 6" id="KW-0597">Phosphoprotein</keyword>
<dbReference type="AlphaFoldDB" id="A0A7X6GWY6"/>
<dbReference type="RefSeq" id="WP_168622257.1">
    <property type="nucleotide sequence ID" value="NZ_JAAZQQ010000001.1"/>
</dbReference>
<dbReference type="InterPro" id="IPR050595">
    <property type="entry name" value="Bact_response_regulator"/>
</dbReference>
<dbReference type="InterPro" id="IPR001789">
    <property type="entry name" value="Sig_transdc_resp-reg_receiver"/>
</dbReference>
<evidence type="ECO:0000256" key="2">
    <source>
        <dbReference type="ARBA" id="ARBA00023012"/>
    </source>
</evidence>
<comment type="caution">
    <text evidence="8">The sequence shown here is derived from an EMBL/GenBank/DDBJ whole genome shotgun (WGS) entry which is preliminary data.</text>
</comment>
<keyword evidence="2" id="KW-0902">Two-component regulatory system</keyword>
<dbReference type="Gene3D" id="3.40.50.2300">
    <property type="match status" value="1"/>
</dbReference>
<dbReference type="Pfam" id="PF00072">
    <property type="entry name" value="Response_reg"/>
    <property type="match status" value="1"/>
</dbReference>
<dbReference type="GO" id="GO:0003677">
    <property type="term" value="F:DNA binding"/>
    <property type="evidence" value="ECO:0007669"/>
    <property type="project" value="UniProtKB-KW"/>
</dbReference>
<keyword evidence="4" id="KW-0238">DNA-binding</keyword>
<reference evidence="8 9" key="1">
    <citation type="submission" date="2020-04" db="EMBL/GenBank/DDBJ databases">
        <authorList>
            <person name="Yoon J."/>
        </authorList>
    </citation>
    <scope>NUCLEOTIDE SEQUENCE [LARGE SCALE GENOMIC DNA]</scope>
    <source>
        <strain evidence="8 9">KMU-115</strain>
    </source>
</reference>
<keyword evidence="5" id="KW-0804">Transcription</keyword>
<evidence type="ECO:0000259" key="7">
    <source>
        <dbReference type="PROSITE" id="PS50110"/>
    </source>
</evidence>
<dbReference type="InterPro" id="IPR011006">
    <property type="entry name" value="CheY-like_superfamily"/>
</dbReference>